<feature type="chain" id="PRO_5023070545" evidence="8">
    <location>
        <begin position="26"/>
        <end position="1005"/>
    </location>
</feature>
<protein>
    <submittedName>
        <fullName evidence="10">TonB-dependent receptor</fullName>
    </submittedName>
</protein>
<dbReference type="InterPro" id="IPR023997">
    <property type="entry name" value="TonB-dep_OMP_SusC/RagA_CS"/>
</dbReference>
<dbReference type="Pfam" id="PF13715">
    <property type="entry name" value="CarbopepD_reg_2"/>
    <property type="match status" value="1"/>
</dbReference>
<comment type="similarity">
    <text evidence="7">Belongs to the TonB-dependent receptor family.</text>
</comment>
<evidence type="ECO:0000256" key="1">
    <source>
        <dbReference type="ARBA" id="ARBA00004571"/>
    </source>
</evidence>
<dbReference type="GO" id="GO:0009279">
    <property type="term" value="C:cell outer membrane"/>
    <property type="evidence" value="ECO:0007669"/>
    <property type="project" value="UniProtKB-SubCell"/>
</dbReference>
<evidence type="ECO:0000256" key="7">
    <source>
        <dbReference type="PROSITE-ProRule" id="PRU01360"/>
    </source>
</evidence>
<evidence type="ECO:0000256" key="3">
    <source>
        <dbReference type="ARBA" id="ARBA00022452"/>
    </source>
</evidence>
<dbReference type="Gene3D" id="2.170.130.10">
    <property type="entry name" value="TonB-dependent receptor, plug domain"/>
    <property type="match status" value="1"/>
</dbReference>
<dbReference type="EMBL" id="SMZJ02000001">
    <property type="protein sequence ID" value="TWO34613.1"/>
    <property type="molecule type" value="Genomic_DNA"/>
</dbReference>
<dbReference type="RefSeq" id="WP_133354474.1">
    <property type="nucleotide sequence ID" value="NZ_SMZJ02000001.1"/>
</dbReference>
<evidence type="ECO:0000259" key="9">
    <source>
        <dbReference type="Pfam" id="PF07715"/>
    </source>
</evidence>
<keyword evidence="2 7" id="KW-0813">Transport</keyword>
<dbReference type="Gene3D" id="2.40.170.20">
    <property type="entry name" value="TonB-dependent receptor, beta-barrel domain"/>
    <property type="match status" value="1"/>
</dbReference>
<dbReference type="NCBIfam" id="TIGR04056">
    <property type="entry name" value="OMP_RagA_SusC"/>
    <property type="match status" value="1"/>
</dbReference>
<dbReference type="SUPFAM" id="SSF49464">
    <property type="entry name" value="Carboxypeptidase regulatory domain-like"/>
    <property type="match status" value="1"/>
</dbReference>
<dbReference type="AlphaFoldDB" id="A0A562YHV0"/>
<organism evidence="10 11">
    <name type="scientific">Seonamhaeicola sediminis</name>
    <dbReference type="NCBI Taxonomy" id="2528206"/>
    <lineage>
        <taxon>Bacteria</taxon>
        <taxon>Pseudomonadati</taxon>
        <taxon>Bacteroidota</taxon>
        <taxon>Flavobacteriia</taxon>
        <taxon>Flavobacteriales</taxon>
        <taxon>Flavobacteriaceae</taxon>
    </lineage>
</organism>
<keyword evidence="5 7" id="KW-0472">Membrane</keyword>
<dbReference type="Gene3D" id="2.60.40.1120">
    <property type="entry name" value="Carboxypeptidase-like, regulatory domain"/>
    <property type="match status" value="1"/>
</dbReference>
<evidence type="ECO:0000256" key="8">
    <source>
        <dbReference type="SAM" id="SignalP"/>
    </source>
</evidence>
<comment type="subcellular location">
    <subcellularLocation>
        <location evidence="1 7">Cell outer membrane</location>
        <topology evidence="1 7">Multi-pass membrane protein</topology>
    </subcellularLocation>
</comment>
<proteinExistence type="inferred from homology"/>
<reference evidence="10 11" key="2">
    <citation type="submission" date="2019-07" db="EMBL/GenBank/DDBJ databases">
        <title>Seonamhaeicola sp. W255 draft genome.</title>
        <authorList>
            <person name="Zhang X.-Y."/>
            <person name="Zhang R."/>
            <person name="Zhong Y.-L."/>
            <person name="Du Z.-J."/>
        </authorList>
    </citation>
    <scope>NUCLEOTIDE SEQUENCE [LARGE SCALE GENOMIC DNA]</scope>
    <source>
        <strain evidence="10 11">W255</strain>
    </source>
</reference>
<keyword evidence="6 7" id="KW-0998">Cell outer membrane</keyword>
<dbReference type="SUPFAM" id="SSF56935">
    <property type="entry name" value="Porins"/>
    <property type="match status" value="1"/>
</dbReference>
<feature type="signal peptide" evidence="8">
    <location>
        <begin position="1"/>
        <end position="25"/>
    </location>
</feature>
<evidence type="ECO:0000313" key="11">
    <source>
        <dbReference type="Proteomes" id="UP000295814"/>
    </source>
</evidence>
<dbReference type="InterPro" id="IPR036942">
    <property type="entry name" value="Beta-barrel_TonB_sf"/>
</dbReference>
<evidence type="ECO:0000256" key="5">
    <source>
        <dbReference type="ARBA" id="ARBA00023136"/>
    </source>
</evidence>
<evidence type="ECO:0000256" key="6">
    <source>
        <dbReference type="ARBA" id="ARBA00023237"/>
    </source>
</evidence>
<dbReference type="InterPro" id="IPR023996">
    <property type="entry name" value="TonB-dep_OMP_SusC/RagA"/>
</dbReference>
<dbReference type="OrthoDB" id="9768177at2"/>
<dbReference type="Proteomes" id="UP000295814">
    <property type="component" value="Unassembled WGS sequence"/>
</dbReference>
<keyword evidence="11" id="KW-1185">Reference proteome</keyword>
<dbReference type="NCBIfam" id="TIGR04057">
    <property type="entry name" value="SusC_RagA_signa"/>
    <property type="match status" value="1"/>
</dbReference>
<dbReference type="InterPro" id="IPR037066">
    <property type="entry name" value="Plug_dom_sf"/>
</dbReference>
<dbReference type="InterPro" id="IPR008969">
    <property type="entry name" value="CarboxyPept-like_regulatory"/>
</dbReference>
<evidence type="ECO:0000313" key="10">
    <source>
        <dbReference type="EMBL" id="TWO34613.1"/>
    </source>
</evidence>
<dbReference type="Pfam" id="PF07715">
    <property type="entry name" value="Plug"/>
    <property type="match status" value="1"/>
</dbReference>
<keyword evidence="8" id="KW-0732">Signal</keyword>
<evidence type="ECO:0000256" key="2">
    <source>
        <dbReference type="ARBA" id="ARBA00022448"/>
    </source>
</evidence>
<dbReference type="InterPro" id="IPR012910">
    <property type="entry name" value="Plug_dom"/>
</dbReference>
<gene>
    <name evidence="10" type="ORF">E1J38_001800</name>
</gene>
<dbReference type="PROSITE" id="PS52016">
    <property type="entry name" value="TONB_DEPENDENT_REC_3"/>
    <property type="match status" value="1"/>
</dbReference>
<sequence>MKKIKQFKRILFLVLSFSFALSASAQDKTITGTVTSESDGLGLPGVNVVVKGTTTGTATDFDGNYSINVSGDSTILVFSYVGYVTQEITVGVRNEINVALIEDAASLDEVVVVGYGARKKSDITGSVSSVKAEEVTAFPVLDAQQALQGRAAGVAVQSNNGGEPGTPINVTIRGNTSINASSAALVVVDGFVGATYPQPGDIESVEVLKDASATAIYGSRGANGVILVTTKKGRKGKMTVELNSNYAIQSTSNRLDLLNADQFAAYTRAINPSYTQAAANTDWQDLIYTSGYTTNHQLSFSGGSDNMNYYVSGNYFDQKGVVINSGFERFSFLSNIDAQINDKLKLGFNAFGSRSSKDGVSTQANSGGRGSGDVISIAYRFAPDLGILDENGNNTFNSVGDDIDNPFAVATERVDETFEDIYRANFYGEYEIIEGLTFKSTFGFASRNQTRGQFTPSTLITSAGDQGGIAGIANLKNTNLLSENYLTYTKEIGKGSLTLLAGYSYQKDRTVTNSAGAEGFVTNSVSYYALDTASTPLFPESFLREFEIQSQYGRVNYDYDDKYLITFTARRDGASNFAKNNKYAFFPSGALGWKISNEDFLKDNATISNLKLRLSYGVTGNPSIAPYQSLATLESIYAVAGDQTVNAVVSGRPANPNLKWESSYQTNFGIDLGLWKNKASLSVDIYNIDTKDLIVGNSNTPEYTGFLNPNFLDNIGEINNKGVEITLSTKNIVTDNFSWSTDFNWSRNRNTVEKLFGSDVDFFLPSAAPGHFLQDETHILREGEALGQFFGWEYRGVYQGGALPEGTATFNGAVAGDELFTDVDGSGEINSADRKIIGDPNQDWTFGFNNTFKYKNFDLGVFFQGAVGGDIYSFTLSELASGGSNATTEAVNAWTPSNTDTNVPSPGTREKRMNSRFVFDGTYVRLKNLVLGYNLPQAVCDKLGLDNLRFSVSGQNLLTFTDYPGTDPEVSYRASGSQNANVNQGFDYGNYPNIESVTFSLNLKF</sequence>
<comment type="caution">
    <text evidence="10">The sequence shown here is derived from an EMBL/GenBank/DDBJ whole genome shotgun (WGS) entry which is preliminary data.</text>
</comment>
<keyword evidence="4 7" id="KW-0812">Transmembrane</keyword>
<keyword evidence="10" id="KW-0675">Receptor</keyword>
<reference evidence="10 11" key="1">
    <citation type="submission" date="2019-03" db="EMBL/GenBank/DDBJ databases">
        <authorList>
            <person name="Zhong Y.L."/>
        </authorList>
    </citation>
    <scope>NUCLEOTIDE SEQUENCE [LARGE SCALE GENOMIC DNA]</scope>
    <source>
        <strain evidence="10 11">W255</strain>
    </source>
</reference>
<name>A0A562YHV0_9FLAO</name>
<dbReference type="InterPro" id="IPR039426">
    <property type="entry name" value="TonB-dep_rcpt-like"/>
</dbReference>
<feature type="domain" description="TonB-dependent receptor plug" evidence="9">
    <location>
        <begin position="120"/>
        <end position="225"/>
    </location>
</feature>
<keyword evidence="3 7" id="KW-1134">Transmembrane beta strand</keyword>
<accession>A0A562YHV0</accession>
<evidence type="ECO:0000256" key="4">
    <source>
        <dbReference type="ARBA" id="ARBA00022692"/>
    </source>
</evidence>